<evidence type="ECO:0000313" key="6">
    <source>
        <dbReference type="Proteomes" id="UP001208689"/>
    </source>
</evidence>
<dbReference type="EMBL" id="CP104013">
    <property type="protein sequence ID" value="UYP48727.1"/>
    <property type="molecule type" value="Genomic_DNA"/>
</dbReference>
<comment type="catalytic activity">
    <reaction evidence="3">
        <text>indole-3-pyruvate + 2 oxidized [2Fe-2S]-[ferredoxin] + CoA = (indol-3-yl)acetyl-CoA + 2 reduced [2Fe-2S]-[ferredoxin] + CO2 + H(+)</text>
        <dbReference type="Rhea" id="RHEA:12645"/>
        <dbReference type="Rhea" id="RHEA-COMP:10000"/>
        <dbReference type="Rhea" id="RHEA-COMP:10001"/>
        <dbReference type="ChEBI" id="CHEBI:15378"/>
        <dbReference type="ChEBI" id="CHEBI:16526"/>
        <dbReference type="ChEBI" id="CHEBI:17640"/>
        <dbReference type="ChEBI" id="CHEBI:33737"/>
        <dbReference type="ChEBI" id="CHEBI:33738"/>
        <dbReference type="ChEBI" id="CHEBI:57271"/>
        <dbReference type="ChEBI" id="CHEBI:57287"/>
        <dbReference type="EC" id="1.2.7.8"/>
    </reaction>
</comment>
<dbReference type="InterPro" id="IPR011766">
    <property type="entry name" value="TPP_enzyme_TPP-bd"/>
</dbReference>
<evidence type="ECO:0000256" key="3">
    <source>
        <dbReference type="PIRNR" id="PIRNR006439"/>
    </source>
</evidence>
<dbReference type="GO" id="GO:0043805">
    <property type="term" value="F:indolepyruvate ferredoxin oxidoreductase activity"/>
    <property type="evidence" value="ECO:0007669"/>
    <property type="project" value="UniProtKB-EC"/>
</dbReference>
<dbReference type="PROSITE" id="PS00198">
    <property type="entry name" value="4FE4S_FER_1"/>
    <property type="match status" value="1"/>
</dbReference>
<keyword evidence="3" id="KW-0004">4Fe-4S</keyword>
<keyword evidence="3" id="KW-0249">Electron transport</keyword>
<keyword evidence="1 3" id="KW-0479">Metal-binding</keyword>
<keyword evidence="6" id="KW-1185">Reference proteome</keyword>
<keyword evidence="3" id="KW-0408">Iron</keyword>
<dbReference type="CDD" id="cd02008">
    <property type="entry name" value="TPP_IOR_alpha"/>
    <property type="match status" value="1"/>
</dbReference>
<feature type="domain" description="4Fe-4S ferredoxin-type" evidence="4">
    <location>
        <begin position="576"/>
        <end position="605"/>
    </location>
</feature>
<dbReference type="InterPro" id="IPR045025">
    <property type="entry name" value="HACL1-like"/>
</dbReference>
<dbReference type="PANTHER" id="PTHR43710:SF7">
    <property type="entry name" value="INDOLEPYRUVATE OXIDOREDUCTASE SUBUNIT IORA"/>
    <property type="match status" value="1"/>
</dbReference>
<reference evidence="5" key="1">
    <citation type="submission" date="2022-09" db="EMBL/GenBank/DDBJ databases">
        <title>Actin cytoskeleton and complex cell architecture in an #Asgard archaeon.</title>
        <authorList>
            <person name="Ponce Toledo R.I."/>
            <person name="Schleper C."/>
            <person name="Rodrigues Oliveira T."/>
            <person name="Wollweber F."/>
            <person name="Xu J."/>
            <person name="Rittmann S."/>
            <person name="Klingl A."/>
            <person name="Pilhofer M."/>
        </authorList>
    </citation>
    <scope>NUCLEOTIDE SEQUENCE</scope>
    <source>
        <strain evidence="5">B-35</strain>
    </source>
</reference>
<dbReference type="SUPFAM" id="SSF52518">
    <property type="entry name" value="Thiamin diphosphate-binding fold (THDP-binding)"/>
    <property type="match status" value="2"/>
</dbReference>
<dbReference type="InterPro" id="IPR017896">
    <property type="entry name" value="4Fe4S_Fe-S-bd"/>
</dbReference>
<dbReference type="SUPFAM" id="SSF54862">
    <property type="entry name" value="4Fe-4S ferredoxins"/>
    <property type="match status" value="1"/>
</dbReference>
<dbReference type="InterPro" id="IPR002880">
    <property type="entry name" value="Pyrv_Fd/Flavodoxin_OxRdtase_N"/>
</dbReference>
<protein>
    <recommendedName>
        <fullName evidence="3">Indolepyruvate oxidoreductase subunit IorA</fullName>
        <shortName evidence="3">IOR</shortName>
        <ecNumber evidence="3">1.2.7.8</ecNumber>
    </recommendedName>
    <alternativeName>
        <fullName evidence="3">Indolepyruvate ferredoxin oxidoreductase subunit alpha</fullName>
    </alternativeName>
</protein>
<dbReference type="EC" id="1.2.7.8" evidence="3"/>
<dbReference type="Pfam" id="PF02775">
    <property type="entry name" value="TPP_enzyme_C"/>
    <property type="match status" value="1"/>
</dbReference>
<proteinExistence type="predicted"/>
<dbReference type="PROSITE" id="PS51379">
    <property type="entry name" value="4FE4S_FER_2"/>
    <property type="match status" value="2"/>
</dbReference>
<accession>A0ABY6I2C8</accession>
<evidence type="ECO:0000256" key="2">
    <source>
        <dbReference type="ARBA" id="ARBA00023002"/>
    </source>
</evidence>
<dbReference type="NCBIfam" id="TIGR03336">
    <property type="entry name" value="IOR_alpha"/>
    <property type="match status" value="1"/>
</dbReference>
<dbReference type="Pfam" id="PF13237">
    <property type="entry name" value="Fer4_10"/>
    <property type="match status" value="1"/>
</dbReference>
<dbReference type="Gene3D" id="3.30.70.20">
    <property type="match status" value="1"/>
</dbReference>
<dbReference type="Proteomes" id="UP001208689">
    <property type="component" value="Chromosome"/>
</dbReference>
<dbReference type="PANTHER" id="PTHR43710">
    <property type="entry name" value="2-HYDROXYACYL-COA LYASE"/>
    <property type="match status" value="1"/>
</dbReference>
<dbReference type="InterPro" id="IPR017721">
    <property type="entry name" value="IorA"/>
</dbReference>
<keyword evidence="3" id="KW-0813">Transport</keyword>
<evidence type="ECO:0000259" key="4">
    <source>
        <dbReference type="PROSITE" id="PS51379"/>
    </source>
</evidence>
<keyword evidence="2 3" id="KW-0560">Oxidoreductase</keyword>
<comment type="function">
    <text evidence="3">Catalyzes the ferredoxin-dependent oxidative decarboxylation of arylpyruvates.</text>
</comment>
<feature type="domain" description="4Fe-4S ferredoxin-type" evidence="4">
    <location>
        <begin position="607"/>
        <end position="636"/>
    </location>
</feature>
<comment type="cofactor">
    <cofactor evidence="3">
        <name>[4Fe-4S] cluster</name>
        <dbReference type="ChEBI" id="CHEBI:49883"/>
    </cofactor>
    <text evidence="3">Binds 2 [4Fe-4S] clusters. In this family the first cluster has a non-standard and varying [4Fe-4S] binding motif CX(2)CX(2)CX(4-5)CP.</text>
</comment>
<dbReference type="InterPro" id="IPR017900">
    <property type="entry name" value="4Fe4S_Fe_S_CS"/>
</dbReference>
<dbReference type="Gene3D" id="3.40.50.970">
    <property type="match status" value="2"/>
</dbReference>
<organism evidence="5 6">
    <name type="scientific">Candidatus Lokiarchaeum ossiferum</name>
    <dbReference type="NCBI Taxonomy" id="2951803"/>
    <lineage>
        <taxon>Archaea</taxon>
        <taxon>Promethearchaeati</taxon>
        <taxon>Promethearchaeota</taxon>
        <taxon>Promethearchaeia</taxon>
        <taxon>Promethearchaeales</taxon>
        <taxon>Promethearchaeaceae</taxon>
        <taxon>Candidatus Lokiarchaeum</taxon>
    </lineage>
</organism>
<dbReference type="InterPro" id="IPR029061">
    <property type="entry name" value="THDP-binding"/>
</dbReference>
<name>A0ABY6I2C8_9ARCH</name>
<evidence type="ECO:0000256" key="1">
    <source>
        <dbReference type="ARBA" id="ARBA00022723"/>
    </source>
</evidence>
<sequence>MSSKKIPNVALNEPGKKVIMLGNEAIARGVLEAGVTMAAAYPGTPSSEITPAIAACVPFHPHINVEWSVNEKVAFEVAYAGSMSNARSVAIMKHVGVNVATDSLFEAAYHGVRGGMVLVSADDPSQFSSQNEQDNRYYGLHALVPVFEPSTPQEAKDMMKYAFPFSEEHNSVVLFRTTTRMNHGRGDVELGEIEKPDREIGFDFDRNRWVCVPSNSRPQRTSIIKRMEGIAEIADDFPFNGLTISEEKMNGKKYGFVAAGIAYSHLMDTLNQFGLTEKVSILKLGLVHPLPKIMMKKIMNSVDELVIVEELEPIFEEQFKALAFEEQINSVKIHGKNIIPQQGELTPGTLNIKITQLLGIDYTPFKAPELDITAPPRLPQMCPACHHRNTYWVMKQLERKLKLKFIKNNDIGCYSLGVYKPLEAADTALCMGGSIGMANGFAKIVPEGQIVTALLGDSTFFHSGIAPLTNAVYNQNDMLIFIQDNSFTSMTGGQDNPANGIKITGEQGVKIDIAKVVEGCGVPKENIWVQEAYEMDAMMEKMEQAVLAKGVRVFIAKHMCSLQEMRLVKKNKIKLPTVKVDPEKCIGCQICVRKFGCPAISFNFETKKAYIDQSQCRACKTCTFVCPSKAFYVAEE</sequence>
<keyword evidence="3" id="KW-0411">Iron-sulfur</keyword>
<dbReference type="CDD" id="cd07034">
    <property type="entry name" value="TPP_PYR_PFOR_IOR-alpha_like"/>
    <property type="match status" value="1"/>
</dbReference>
<evidence type="ECO:0000313" key="5">
    <source>
        <dbReference type="EMBL" id="UYP48727.1"/>
    </source>
</evidence>
<dbReference type="PIRSF" id="PIRSF006439">
    <property type="entry name" value="Indolepyruvate_ferr_oxidored"/>
    <property type="match status" value="1"/>
</dbReference>
<gene>
    <name evidence="5" type="ORF">NEF87_005012</name>
</gene>
<comment type="subunit">
    <text evidence="3">Heterodimer of the IorA and IorB subunits.</text>
</comment>